<dbReference type="Proteomes" id="UP000608522">
    <property type="component" value="Unassembled WGS sequence"/>
</dbReference>
<name>A0ABQ3TGX5_9ACTN</name>
<dbReference type="SUPFAM" id="SSF47413">
    <property type="entry name" value="lambda repressor-like DNA-binding domains"/>
    <property type="match status" value="1"/>
</dbReference>
<evidence type="ECO:0000313" key="4">
    <source>
        <dbReference type="Proteomes" id="UP000608522"/>
    </source>
</evidence>
<feature type="domain" description="HTH cro/C1-type" evidence="2">
    <location>
        <begin position="11"/>
        <end position="64"/>
    </location>
</feature>
<dbReference type="PANTHER" id="PTHR46797:SF1">
    <property type="entry name" value="METHYLPHOSPHONATE SYNTHASE"/>
    <property type="match status" value="1"/>
</dbReference>
<dbReference type="PROSITE" id="PS50943">
    <property type="entry name" value="HTH_CROC1"/>
    <property type="match status" value="1"/>
</dbReference>
<sequence length="278" mass="30364">MLEQPAFGLRLRALRKERGLSQAALAAGGLSTGYLSRLESGTRPPTRRVLEHLTRQLGLPPSAFARKSSRSLALALALAVSSARIGTVADDLAVLLHAGEDRLDPGLRWQSLWLLASVRDEEARYEDAHELLVELGELSESIGIPELTVRARTRLSRCSLRLGNADSARAEAQEAHRLAEGLSVDDRSDALHALIRAEAESGRPDEARAHARELCEITAAEPGPLHVEALWVASTLHARQGDHAQARRLGERALDRLSREKNAWLPWAALLHLRPPGP</sequence>
<dbReference type="RefSeq" id="WP_202201154.1">
    <property type="nucleotide sequence ID" value="NZ_BAAATO010000008.1"/>
</dbReference>
<dbReference type="InterPro" id="IPR010982">
    <property type="entry name" value="Lambda_DNA-bd_dom_sf"/>
</dbReference>
<dbReference type="PANTHER" id="PTHR46797">
    <property type="entry name" value="HTH-TYPE TRANSCRIPTIONAL REGULATOR"/>
    <property type="match status" value="1"/>
</dbReference>
<dbReference type="InterPro" id="IPR050807">
    <property type="entry name" value="TransReg_Diox_bact_type"/>
</dbReference>
<dbReference type="Gene3D" id="1.25.40.10">
    <property type="entry name" value="Tetratricopeptide repeat domain"/>
    <property type="match status" value="1"/>
</dbReference>
<protein>
    <recommendedName>
        <fullName evidence="2">HTH cro/C1-type domain-containing protein</fullName>
    </recommendedName>
</protein>
<proteinExistence type="predicted"/>
<dbReference type="Pfam" id="PF13424">
    <property type="entry name" value="TPR_12"/>
    <property type="match status" value="1"/>
</dbReference>
<organism evidence="3 4">
    <name type="scientific">Streptomyces spororaveus</name>
    <dbReference type="NCBI Taxonomy" id="284039"/>
    <lineage>
        <taxon>Bacteria</taxon>
        <taxon>Bacillati</taxon>
        <taxon>Actinomycetota</taxon>
        <taxon>Actinomycetes</taxon>
        <taxon>Kitasatosporales</taxon>
        <taxon>Streptomycetaceae</taxon>
        <taxon>Streptomyces</taxon>
    </lineage>
</organism>
<evidence type="ECO:0000259" key="2">
    <source>
        <dbReference type="PROSITE" id="PS50943"/>
    </source>
</evidence>
<dbReference type="SMART" id="SM00530">
    <property type="entry name" value="HTH_XRE"/>
    <property type="match status" value="1"/>
</dbReference>
<accession>A0ABQ3TGX5</accession>
<reference evidence="4" key="1">
    <citation type="submission" date="2023-07" db="EMBL/GenBank/DDBJ databases">
        <title>Whole genome shotgun sequence of Streptomyces spororaveus NBRC 15456.</title>
        <authorList>
            <person name="Komaki H."/>
            <person name="Tamura T."/>
        </authorList>
    </citation>
    <scope>NUCLEOTIDE SEQUENCE [LARGE SCALE GENOMIC DNA]</scope>
    <source>
        <strain evidence="4">NBRC 15456</strain>
    </source>
</reference>
<dbReference type="SUPFAM" id="SSF48452">
    <property type="entry name" value="TPR-like"/>
    <property type="match status" value="1"/>
</dbReference>
<evidence type="ECO:0000256" key="1">
    <source>
        <dbReference type="ARBA" id="ARBA00023125"/>
    </source>
</evidence>
<gene>
    <name evidence="3" type="ORF">Sspor_51730</name>
</gene>
<dbReference type="CDD" id="cd00093">
    <property type="entry name" value="HTH_XRE"/>
    <property type="match status" value="1"/>
</dbReference>
<comment type="caution">
    <text evidence="3">The sequence shown here is derived from an EMBL/GenBank/DDBJ whole genome shotgun (WGS) entry which is preliminary data.</text>
</comment>
<dbReference type="Gene3D" id="1.10.260.40">
    <property type="entry name" value="lambda repressor-like DNA-binding domains"/>
    <property type="match status" value="1"/>
</dbReference>
<dbReference type="InterPro" id="IPR011990">
    <property type="entry name" value="TPR-like_helical_dom_sf"/>
</dbReference>
<dbReference type="Pfam" id="PF13560">
    <property type="entry name" value="HTH_31"/>
    <property type="match status" value="1"/>
</dbReference>
<dbReference type="InterPro" id="IPR001387">
    <property type="entry name" value="Cro/C1-type_HTH"/>
</dbReference>
<keyword evidence="1" id="KW-0238">DNA-binding</keyword>
<evidence type="ECO:0000313" key="3">
    <source>
        <dbReference type="EMBL" id="GHI79612.1"/>
    </source>
</evidence>
<dbReference type="EMBL" id="BNED01000005">
    <property type="protein sequence ID" value="GHI79612.1"/>
    <property type="molecule type" value="Genomic_DNA"/>
</dbReference>
<keyword evidence="4" id="KW-1185">Reference proteome</keyword>